<evidence type="ECO:0000256" key="7">
    <source>
        <dbReference type="ARBA" id="ARBA00022842"/>
    </source>
</evidence>
<dbReference type="GO" id="GO:0016740">
    <property type="term" value="F:transferase activity"/>
    <property type="evidence" value="ECO:0007669"/>
    <property type="project" value="UniProtKB-UniRule"/>
</dbReference>
<evidence type="ECO:0000256" key="2">
    <source>
        <dbReference type="ARBA" id="ARBA00016337"/>
    </source>
</evidence>
<evidence type="ECO:0000256" key="1">
    <source>
        <dbReference type="ARBA" id="ARBA00011955"/>
    </source>
</evidence>
<dbReference type="RefSeq" id="WP_018327506.1">
    <property type="nucleotide sequence ID" value="NZ_JACHBK010000021.1"/>
</dbReference>
<comment type="similarity">
    <text evidence="10">Belongs to the ApbE family.</text>
</comment>
<dbReference type="Gene3D" id="3.10.520.10">
    <property type="entry name" value="ApbE-like domains"/>
    <property type="match status" value="1"/>
</dbReference>
<evidence type="ECO:0000256" key="8">
    <source>
        <dbReference type="ARBA" id="ARBA00031306"/>
    </source>
</evidence>
<comment type="caution">
    <text evidence="12">The sequence shown here is derived from an EMBL/GenBank/DDBJ whole genome shotgun (WGS) entry which is preliminary data.</text>
</comment>
<evidence type="ECO:0000256" key="3">
    <source>
        <dbReference type="ARBA" id="ARBA00022630"/>
    </source>
</evidence>
<feature type="binding site" evidence="11">
    <location>
        <position position="178"/>
    </location>
    <ligand>
        <name>Mg(2+)</name>
        <dbReference type="ChEBI" id="CHEBI:18420"/>
    </ligand>
</feature>
<keyword evidence="3 10" id="KW-0285">Flavoprotein</keyword>
<dbReference type="GO" id="GO:0046872">
    <property type="term" value="F:metal ion binding"/>
    <property type="evidence" value="ECO:0007669"/>
    <property type="project" value="UniProtKB-UniRule"/>
</dbReference>
<dbReference type="PIRSF" id="PIRSF006268">
    <property type="entry name" value="ApbE"/>
    <property type="match status" value="1"/>
</dbReference>
<dbReference type="PANTHER" id="PTHR30040:SF2">
    <property type="entry name" value="FAD:PROTEIN FMN TRANSFERASE"/>
    <property type="match status" value="1"/>
</dbReference>
<keyword evidence="6 10" id="KW-0274">FAD</keyword>
<comment type="catalytic activity">
    <reaction evidence="9 10">
        <text>L-threonyl-[protein] + FAD = FMN-L-threonyl-[protein] + AMP + H(+)</text>
        <dbReference type="Rhea" id="RHEA:36847"/>
        <dbReference type="Rhea" id="RHEA-COMP:11060"/>
        <dbReference type="Rhea" id="RHEA-COMP:11061"/>
        <dbReference type="ChEBI" id="CHEBI:15378"/>
        <dbReference type="ChEBI" id="CHEBI:30013"/>
        <dbReference type="ChEBI" id="CHEBI:57692"/>
        <dbReference type="ChEBI" id="CHEBI:74257"/>
        <dbReference type="ChEBI" id="CHEBI:456215"/>
        <dbReference type="EC" id="2.7.1.180"/>
    </reaction>
</comment>
<gene>
    <name evidence="12" type="ORF">GGD55_006310</name>
</gene>
<keyword evidence="4 10" id="KW-0808">Transferase</keyword>
<evidence type="ECO:0000313" key="13">
    <source>
        <dbReference type="Proteomes" id="UP000585507"/>
    </source>
</evidence>
<keyword evidence="12" id="KW-0449">Lipoprotein</keyword>
<accession>A0A7W8UHP8</accession>
<dbReference type="Pfam" id="PF02424">
    <property type="entry name" value="ApbE"/>
    <property type="match status" value="1"/>
</dbReference>
<keyword evidence="5 10" id="KW-0479">Metal-binding</keyword>
<feature type="binding site" evidence="11">
    <location>
        <position position="288"/>
    </location>
    <ligand>
        <name>Mg(2+)</name>
        <dbReference type="ChEBI" id="CHEBI:18420"/>
    </ligand>
</feature>
<evidence type="ECO:0000256" key="11">
    <source>
        <dbReference type="PIRSR" id="PIRSR006268-2"/>
    </source>
</evidence>
<dbReference type="EC" id="2.7.1.180" evidence="1 10"/>
<evidence type="ECO:0000256" key="4">
    <source>
        <dbReference type="ARBA" id="ARBA00022679"/>
    </source>
</evidence>
<dbReference type="SUPFAM" id="SSF143631">
    <property type="entry name" value="ApbE-like"/>
    <property type="match status" value="1"/>
</dbReference>
<feature type="binding site" evidence="11">
    <location>
        <position position="292"/>
    </location>
    <ligand>
        <name>Mg(2+)</name>
        <dbReference type="ChEBI" id="CHEBI:18420"/>
    </ligand>
</feature>
<name>A0A7W8UHP8_9HYPH</name>
<proteinExistence type="inferred from homology"/>
<sequence length="331" mass="35335">MAKTYTRRRAIAILAAAAGLPLLTGAKSVGRSVMWTGQALGAPATLILNHRDETAARRLIERIVSEVSRLESVFSLYREDSALAELNRIGGLVAPPIELVSLLQASRGYWEATGGAFDPSVQPLWALYRKHFGMPDADAAGPSRSDIADTLSLVDFGAVKCDRNRIVIGSKMAITLNGVAQGYITDRIVEMLRDAGVTSSLVDMGEDRAIGAKADGSPWRIGLAESQDSGRPDNVLEIVNKAVATSSASGFHFDQAGRFGHILDPRKGHVPSLYKRITVVAEEAATADALSTAFTLMEEESIASMVKRRGDIAVDLVRLDGIHARPGSSLG</sequence>
<reference evidence="12 13" key="1">
    <citation type="submission" date="2020-08" db="EMBL/GenBank/DDBJ databases">
        <title>Genomic Encyclopedia of Type Strains, Phase IV (KMG-V): Genome sequencing to study the core and pangenomes of soil and plant-associated prokaryotes.</title>
        <authorList>
            <person name="Whitman W."/>
        </authorList>
    </citation>
    <scope>NUCLEOTIDE SEQUENCE [LARGE SCALE GENOMIC DNA]</scope>
    <source>
        <strain evidence="12 13">SEMIA 4084</strain>
    </source>
</reference>
<protein>
    <recommendedName>
        <fullName evidence="2 10">FAD:protein FMN transferase</fullName>
        <ecNumber evidence="1 10">2.7.1.180</ecNumber>
    </recommendedName>
    <alternativeName>
        <fullName evidence="8 10">Flavin transferase</fullName>
    </alternativeName>
</protein>
<dbReference type="Proteomes" id="UP000585507">
    <property type="component" value="Unassembled WGS sequence"/>
</dbReference>
<organism evidence="12 13">
    <name type="scientific">Rhizobium giardinii</name>
    <dbReference type="NCBI Taxonomy" id="56731"/>
    <lineage>
        <taxon>Bacteria</taxon>
        <taxon>Pseudomonadati</taxon>
        <taxon>Pseudomonadota</taxon>
        <taxon>Alphaproteobacteria</taxon>
        <taxon>Hyphomicrobiales</taxon>
        <taxon>Rhizobiaceae</taxon>
        <taxon>Rhizobium/Agrobacterium group</taxon>
        <taxon>Rhizobium</taxon>
    </lineage>
</organism>
<evidence type="ECO:0000256" key="5">
    <source>
        <dbReference type="ARBA" id="ARBA00022723"/>
    </source>
</evidence>
<keyword evidence="7 10" id="KW-0460">Magnesium</keyword>
<evidence type="ECO:0000256" key="6">
    <source>
        <dbReference type="ARBA" id="ARBA00022827"/>
    </source>
</evidence>
<dbReference type="EMBL" id="JACHBK010000021">
    <property type="protein sequence ID" value="MBB5539560.1"/>
    <property type="molecule type" value="Genomic_DNA"/>
</dbReference>
<evidence type="ECO:0000256" key="10">
    <source>
        <dbReference type="PIRNR" id="PIRNR006268"/>
    </source>
</evidence>
<comment type="cofactor">
    <cofactor evidence="11">
        <name>Mg(2+)</name>
        <dbReference type="ChEBI" id="CHEBI:18420"/>
    </cofactor>
    <cofactor evidence="11">
        <name>Mn(2+)</name>
        <dbReference type="ChEBI" id="CHEBI:29035"/>
    </cofactor>
    <text evidence="11">Magnesium. Can also use manganese.</text>
</comment>
<dbReference type="InterPro" id="IPR024932">
    <property type="entry name" value="ApbE"/>
</dbReference>
<evidence type="ECO:0000313" key="12">
    <source>
        <dbReference type="EMBL" id="MBB5539560.1"/>
    </source>
</evidence>
<evidence type="ECO:0000256" key="9">
    <source>
        <dbReference type="ARBA" id="ARBA00048540"/>
    </source>
</evidence>
<keyword evidence="13" id="KW-1185">Reference proteome</keyword>
<dbReference type="InterPro" id="IPR003374">
    <property type="entry name" value="ApbE-like_sf"/>
</dbReference>
<dbReference type="PANTHER" id="PTHR30040">
    <property type="entry name" value="THIAMINE BIOSYNTHESIS LIPOPROTEIN APBE"/>
    <property type="match status" value="1"/>
</dbReference>
<dbReference type="AlphaFoldDB" id="A0A7W8UHP8"/>